<comment type="catalytic activity">
    <reaction evidence="1">
        <text>adenosylcob(III)inamide + ATP = adenosylcob(III)inamide phosphate + ADP + H(+)</text>
        <dbReference type="Rhea" id="RHEA:15769"/>
        <dbReference type="ChEBI" id="CHEBI:2480"/>
        <dbReference type="ChEBI" id="CHEBI:15378"/>
        <dbReference type="ChEBI" id="CHEBI:30616"/>
        <dbReference type="ChEBI" id="CHEBI:58502"/>
        <dbReference type="ChEBI" id="CHEBI:456216"/>
        <dbReference type="EC" id="2.7.1.156"/>
    </reaction>
</comment>
<dbReference type="EMBL" id="WBXO01000001">
    <property type="protein sequence ID" value="KAB2954655.1"/>
    <property type="molecule type" value="Genomic_DNA"/>
</dbReference>
<dbReference type="GO" id="GO:0043752">
    <property type="term" value="F:adenosylcobinamide kinase activity"/>
    <property type="evidence" value="ECO:0007669"/>
    <property type="project" value="UniProtKB-EC"/>
</dbReference>
<evidence type="ECO:0000256" key="7">
    <source>
        <dbReference type="ARBA" id="ARBA00007490"/>
    </source>
</evidence>
<reference evidence="21 22" key="1">
    <citation type="submission" date="2019-10" db="EMBL/GenBank/DDBJ databases">
        <title>Whole-genome sequence of the extremophile Heliorestis acidaminivorans DSM 24790.</title>
        <authorList>
            <person name="Kyndt J.A."/>
            <person name="Meyer T.E."/>
        </authorList>
    </citation>
    <scope>NUCLEOTIDE SEQUENCE [LARGE SCALE GENOMIC DNA]</scope>
    <source>
        <strain evidence="21 22">DSM 24790</strain>
    </source>
</reference>
<evidence type="ECO:0000256" key="13">
    <source>
        <dbReference type="ARBA" id="ARBA00022777"/>
    </source>
</evidence>
<dbReference type="EC" id="2.7.7.62" evidence="9"/>
<evidence type="ECO:0000256" key="18">
    <source>
        <dbReference type="PIRSR" id="PIRSR006135-1"/>
    </source>
</evidence>
<keyword evidence="10" id="KW-0169">Cobalamin biosynthesis</keyword>
<evidence type="ECO:0000256" key="3">
    <source>
        <dbReference type="ARBA" id="ARBA00001522"/>
    </source>
</evidence>
<dbReference type="PANTHER" id="PTHR34848">
    <property type="match status" value="1"/>
</dbReference>
<evidence type="ECO:0000256" key="1">
    <source>
        <dbReference type="ARBA" id="ARBA00000312"/>
    </source>
</evidence>
<feature type="active site" description="GMP-histidine intermediate" evidence="18">
    <location>
        <position position="64"/>
    </location>
</feature>
<dbReference type="Gene3D" id="3.40.50.300">
    <property type="entry name" value="P-loop containing nucleotide triphosphate hydrolases"/>
    <property type="match status" value="1"/>
</dbReference>
<evidence type="ECO:0000256" key="10">
    <source>
        <dbReference type="ARBA" id="ARBA00022573"/>
    </source>
</evidence>
<dbReference type="Proteomes" id="UP000468766">
    <property type="component" value="Unassembled WGS sequence"/>
</dbReference>
<evidence type="ECO:0000256" key="15">
    <source>
        <dbReference type="ARBA" id="ARBA00023134"/>
    </source>
</evidence>
<dbReference type="UniPathway" id="UPA00148">
    <property type="reaction ID" value="UER00236"/>
</dbReference>
<comment type="similarity">
    <text evidence="7">Belongs to the CobU/CobP family.</text>
</comment>
<dbReference type="OrthoDB" id="9799422at2"/>
<accession>A0A6I0EV49</accession>
<evidence type="ECO:0000259" key="20">
    <source>
        <dbReference type="SMART" id="SM00382"/>
    </source>
</evidence>
<dbReference type="InterPro" id="IPR027417">
    <property type="entry name" value="P-loop_NTPase"/>
</dbReference>
<dbReference type="SUPFAM" id="SSF52540">
    <property type="entry name" value="P-loop containing nucleoside triphosphate hydrolases"/>
    <property type="match status" value="1"/>
</dbReference>
<feature type="binding site" evidence="19">
    <location>
        <position position="98"/>
    </location>
    <ligand>
        <name>GTP</name>
        <dbReference type="ChEBI" id="CHEBI:37565"/>
    </ligand>
</feature>
<comment type="pathway">
    <text evidence="6">Cofactor biosynthesis; adenosylcobalamin biosynthesis; adenosylcobalamin from cob(II)yrinate a,c-diamide: step 5/7.</text>
</comment>
<dbReference type="InterPro" id="IPR003203">
    <property type="entry name" value="CobU/CobP"/>
</dbReference>
<evidence type="ECO:0000256" key="12">
    <source>
        <dbReference type="ARBA" id="ARBA00022741"/>
    </source>
</evidence>
<dbReference type="SMART" id="SM00382">
    <property type="entry name" value="AAA"/>
    <property type="match status" value="1"/>
</dbReference>
<dbReference type="CDD" id="cd00544">
    <property type="entry name" value="CobU"/>
    <property type="match status" value="1"/>
</dbReference>
<organism evidence="21 22">
    <name type="scientific">Heliorestis acidaminivorans</name>
    <dbReference type="NCBI Taxonomy" id="553427"/>
    <lineage>
        <taxon>Bacteria</taxon>
        <taxon>Bacillati</taxon>
        <taxon>Bacillota</taxon>
        <taxon>Clostridia</taxon>
        <taxon>Eubacteriales</taxon>
        <taxon>Heliobacteriaceae</taxon>
        <taxon>Heliorestis</taxon>
    </lineage>
</organism>
<feature type="binding site" evidence="19">
    <location>
        <begin position="65"/>
        <end position="68"/>
    </location>
    <ligand>
        <name>GTP</name>
        <dbReference type="ChEBI" id="CHEBI:37565"/>
    </ligand>
</feature>
<keyword evidence="13 21" id="KW-0418">Kinase</keyword>
<keyword evidence="21" id="KW-0548">Nucleotidyltransferase</keyword>
<dbReference type="EC" id="2.7.1.156" evidence="8"/>
<evidence type="ECO:0000256" key="19">
    <source>
        <dbReference type="PIRSR" id="PIRSR006135-2"/>
    </source>
</evidence>
<comment type="pathway">
    <text evidence="5">Cofactor biosynthesis; adenosylcobalamin biosynthesis; adenosylcobalamin from cob(II)yrinate a,c-diamide: step 6/7.</text>
</comment>
<comment type="caution">
    <text evidence="21">The sequence shown here is derived from an EMBL/GenBank/DDBJ whole genome shotgun (WGS) entry which is preliminary data.</text>
</comment>
<evidence type="ECO:0000313" key="22">
    <source>
        <dbReference type="Proteomes" id="UP000468766"/>
    </source>
</evidence>
<dbReference type="Pfam" id="PF02283">
    <property type="entry name" value="CobU"/>
    <property type="match status" value="1"/>
</dbReference>
<dbReference type="GO" id="GO:0005525">
    <property type="term" value="F:GTP binding"/>
    <property type="evidence" value="ECO:0007669"/>
    <property type="project" value="UniProtKB-KW"/>
</dbReference>
<evidence type="ECO:0000256" key="5">
    <source>
        <dbReference type="ARBA" id="ARBA00004692"/>
    </source>
</evidence>
<evidence type="ECO:0000256" key="17">
    <source>
        <dbReference type="ARBA" id="ARBA00030571"/>
    </source>
</evidence>
<evidence type="ECO:0000256" key="14">
    <source>
        <dbReference type="ARBA" id="ARBA00022840"/>
    </source>
</evidence>
<proteinExistence type="inferred from homology"/>
<keyword evidence="14" id="KW-0067">ATP-binding</keyword>
<evidence type="ECO:0000313" key="21">
    <source>
        <dbReference type="EMBL" id="KAB2954655.1"/>
    </source>
</evidence>
<evidence type="ECO:0000256" key="8">
    <source>
        <dbReference type="ARBA" id="ARBA00012016"/>
    </source>
</evidence>
<comment type="function">
    <text evidence="4">Catalyzes ATP-dependent phosphorylation of adenosylcobinamide and addition of GMP to adenosylcobinamide phosphate.</text>
</comment>
<dbReference type="GO" id="GO:0008820">
    <property type="term" value="F:cobinamide phosphate guanylyltransferase activity"/>
    <property type="evidence" value="ECO:0007669"/>
    <property type="project" value="UniProtKB-EC"/>
</dbReference>
<keyword evidence="11 21" id="KW-0808">Transferase</keyword>
<protein>
    <recommendedName>
        <fullName evidence="16">Adenosylcobinamide kinase</fullName>
        <ecNumber evidence="8">2.7.1.156</ecNumber>
        <ecNumber evidence="9">2.7.7.62</ecNumber>
    </recommendedName>
    <alternativeName>
        <fullName evidence="17">Adenosylcobinamide-phosphate guanylyltransferase</fullName>
    </alternativeName>
</protein>
<evidence type="ECO:0000256" key="4">
    <source>
        <dbReference type="ARBA" id="ARBA00003889"/>
    </source>
</evidence>
<comment type="catalytic activity">
    <reaction evidence="2">
        <text>adenosylcob(III)inamide phosphate + GTP + H(+) = adenosylcob(III)inamide-GDP + diphosphate</text>
        <dbReference type="Rhea" id="RHEA:22712"/>
        <dbReference type="ChEBI" id="CHEBI:15378"/>
        <dbReference type="ChEBI" id="CHEBI:33019"/>
        <dbReference type="ChEBI" id="CHEBI:37565"/>
        <dbReference type="ChEBI" id="CHEBI:58502"/>
        <dbReference type="ChEBI" id="CHEBI:60487"/>
        <dbReference type="EC" id="2.7.7.62"/>
    </reaction>
</comment>
<feature type="binding site" evidence="19">
    <location>
        <begin position="48"/>
        <end position="50"/>
    </location>
    <ligand>
        <name>GTP</name>
        <dbReference type="ChEBI" id="CHEBI:37565"/>
    </ligand>
</feature>
<evidence type="ECO:0000256" key="11">
    <source>
        <dbReference type="ARBA" id="ARBA00022679"/>
    </source>
</evidence>
<evidence type="ECO:0000256" key="16">
    <source>
        <dbReference type="ARBA" id="ARBA00029570"/>
    </source>
</evidence>
<dbReference type="InterPro" id="IPR003593">
    <property type="entry name" value="AAA+_ATPase"/>
</dbReference>
<feature type="binding site" evidence="19">
    <location>
        <begin position="20"/>
        <end position="27"/>
    </location>
    <ligand>
        <name>GTP</name>
        <dbReference type="ChEBI" id="CHEBI:37565"/>
    </ligand>
</feature>
<comment type="catalytic activity">
    <reaction evidence="3">
        <text>adenosylcob(III)inamide + GTP = adenosylcob(III)inamide phosphate + GDP + H(+)</text>
        <dbReference type="Rhea" id="RHEA:15765"/>
        <dbReference type="ChEBI" id="CHEBI:2480"/>
        <dbReference type="ChEBI" id="CHEBI:15378"/>
        <dbReference type="ChEBI" id="CHEBI:37565"/>
        <dbReference type="ChEBI" id="CHEBI:58189"/>
        <dbReference type="ChEBI" id="CHEBI:58502"/>
        <dbReference type="EC" id="2.7.1.156"/>
    </reaction>
</comment>
<gene>
    <name evidence="21" type="primary">cobU</name>
    <name evidence="21" type="ORF">F9B85_00340</name>
</gene>
<evidence type="ECO:0000256" key="2">
    <source>
        <dbReference type="ARBA" id="ARBA00000711"/>
    </source>
</evidence>
<dbReference type="NCBIfam" id="NF004469">
    <property type="entry name" value="PRK05800.1"/>
    <property type="match status" value="1"/>
</dbReference>
<dbReference type="AlphaFoldDB" id="A0A6I0EV49"/>
<keyword evidence="12 19" id="KW-0547">Nucleotide-binding</keyword>
<sequence>MTEKPQQQELQQGSLILITGGARSGKSTLAEKIAQDKTSKDGKVIYLATATVYDKEMEKRVDLHRQRRPDYWITVEEPIDMEKVIAQWDQPDHIILIDCLTLWLTNLILPHYPEHWSNEHEEAILERAKQVALQAKKSLATIIVVGNEVGMGIVPVDPLSRIFRDLSGLIQQAFAKEADQVFLTVSGYPLQVK</sequence>
<feature type="binding site" evidence="19">
    <location>
        <position position="76"/>
    </location>
    <ligand>
        <name>GTP</name>
        <dbReference type="ChEBI" id="CHEBI:37565"/>
    </ligand>
</feature>
<keyword evidence="15 19" id="KW-0342">GTP-binding</keyword>
<dbReference type="PANTHER" id="PTHR34848:SF1">
    <property type="entry name" value="BIFUNCTIONAL ADENOSYLCOBALAMIN BIOSYNTHESIS PROTEIN COBU"/>
    <property type="match status" value="1"/>
</dbReference>
<name>A0A6I0EV49_9FIRM</name>
<feature type="domain" description="AAA+ ATPase" evidence="20">
    <location>
        <begin position="12"/>
        <end position="169"/>
    </location>
</feature>
<keyword evidence="22" id="KW-1185">Reference proteome</keyword>
<dbReference type="GO" id="GO:0009236">
    <property type="term" value="P:cobalamin biosynthetic process"/>
    <property type="evidence" value="ECO:0007669"/>
    <property type="project" value="UniProtKB-UniPathway"/>
</dbReference>
<evidence type="ECO:0000256" key="6">
    <source>
        <dbReference type="ARBA" id="ARBA00005159"/>
    </source>
</evidence>
<dbReference type="GO" id="GO:0005524">
    <property type="term" value="F:ATP binding"/>
    <property type="evidence" value="ECO:0007669"/>
    <property type="project" value="UniProtKB-KW"/>
</dbReference>
<evidence type="ECO:0000256" key="9">
    <source>
        <dbReference type="ARBA" id="ARBA00012523"/>
    </source>
</evidence>
<dbReference type="PIRSF" id="PIRSF006135">
    <property type="entry name" value="CobU"/>
    <property type="match status" value="1"/>
</dbReference>